<dbReference type="InterPro" id="IPR016986">
    <property type="entry name" value="UCP031982_abhydr"/>
</dbReference>
<dbReference type="GO" id="GO:0003847">
    <property type="term" value="F:1-alkyl-2-acetylglycerophosphocholine esterase activity"/>
    <property type="evidence" value="ECO:0007669"/>
    <property type="project" value="TreeGrafter"/>
</dbReference>
<evidence type="ECO:0000256" key="4">
    <source>
        <dbReference type="SAM" id="MobiDB-lite"/>
    </source>
</evidence>
<dbReference type="InterPro" id="IPR029058">
    <property type="entry name" value="AB_hydrolase_fold"/>
</dbReference>
<dbReference type="RefSeq" id="WP_184856585.1">
    <property type="nucleotide sequence ID" value="NZ_JACHLK010000003.1"/>
</dbReference>
<accession>A0A7X0PCP8</accession>
<feature type="chain" id="PRO_5030987292" evidence="5">
    <location>
        <begin position="23"/>
        <end position="355"/>
    </location>
</feature>
<evidence type="ECO:0000256" key="5">
    <source>
        <dbReference type="SAM" id="SignalP"/>
    </source>
</evidence>
<protein>
    <submittedName>
        <fullName evidence="6">Putative dienelactone hydrolase</fullName>
    </submittedName>
</protein>
<feature type="signal peptide" evidence="5">
    <location>
        <begin position="1"/>
        <end position="22"/>
    </location>
</feature>
<evidence type="ECO:0000256" key="1">
    <source>
        <dbReference type="ARBA" id="ARBA00022801"/>
    </source>
</evidence>
<keyword evidence="1 6" id="KW-0378">Hydrolase</keyword>
<dbReference type="AlphaFoldDB" id="A0A7X0PCP8"/>
<proteinExistence type="predicted"/>
<reference evidence="6 7" key="1">
    <citation type="submission" date="2020-08" db="EMBL/GenBank/DDBJ databases">
        <title>Functional genomics of gut bacteria from endangered species of beetles.</title>
        <authorList>
            <person name="Carlos-Shanley C."/>
        </authorList>
    </citation>
    <scope>NUCLEOTIDE SEQUENCE [LARGE SCALE GENOMIC DNA]</scope>
    <source>
        <strain evidence="6 7">S00198</strain>
    </source>
</reference>
<keyword evidence="5" id="KW-0732">Signal</keyword>
<keyword evidence="7" id="KW-1185">Reference proteome</keyword>
<keyword evidence="2" id="KW-0442">Lipid degradation</keyword>
<keyword evidence="3" id="KW-0443">Lipid metabolism</keyword>
<name>A0A7X0PCP8_9BURK</name>
<dbReference type="PANTHER" id="PTHR10272">
    <property type="entry name" value="PLATELET-ACTIVATING FACTOR ACETYLHYDROLASE"/>
    <property type="match status" value="1"/>
</dbReference>
<sequence>MHHPIHLALAGLLALSASLAQAGVGLREIAGLQGDGPVTVYYPSSAADQPLQRGPFQLQLAWQGAPVAGNGRLVVVSHGSGSNPWVYSDLARALVAAGFVVAMPEHAGDNAKDPSKPGPDSWKKRPAEVSRAIDAVAQDAALAPLLSLDRVGMYGMSAGGHTALSLAGGRWSPALYKQHCEANIADDFSTCVGLLTELKGNFLDGIKKSVAVGVIRQRYDDATWYTHDEPRIAAVVSGVPAAADFDMASLAKPRVPLALITSGKDLWLVPRFHSDRVLASCAERCTVLAALPDAGHGALLSPQPPLAQMSDLAVRLLGDPPGFDRGQMRAVDTKIVRYFEQHLPVAAAPAPAKAP</sequence>
<evidence type="ECO:0000256" key="3">
    <source>
        <dbReference type="ARBA" id="ARBA00023098"/>
    </source>
</evidence>
<dbReference type="EMBL" id="JACHLK010000003">
    <property type="protein sequence ID" value="MBB6559147.1"/>
    <property type="molecule type" value="Genomic_DNA"/>
</dbReference>
<dbReference type="Proteomes" id="UP000575083">
    <property type="component" value="Unassembled WGS sequence"/>
</dbReference>
<evidence type="ECO:0000313" key="6">
    <source>
        <dbReference type="EMBL" id="MBB6559147.1"/>
    </source>
</evidence>
<feature type="region of interest" description="Disordered" evidence="4">
    <location>
        <begin position="106"/>
        <end position="127"/>
    </location>
</feature>
<comment type="caution">
    <text evidence="6">The sequence shown here is derived from an EMBL/GenBank/DDBJ whole genome shotgun (WGS) entry which is preliminary data.</text>
</comment>
<evidence type="ECO:0000313" key="7">
    <source>
        <dbReference type="Proteomes" id="UP000575083"/>
    </source>
</evidence>
<dbReference type="Gene3D" id="3.40.50.1820">
    <property type="entry name" value="alpha/beta hydrolase"/>
    <property type="match status" value="1"/>
</dbReference>
<dbReference type="GO" id="GO:0016042">
    <property type="term" value="P:lipid catabolic process"/>
    <property type="evidence" value="ECO:0007669"/>
    <property type="project" value="UniProtKB-KW"/>
</dbReference>
<gene>
    <name evidence="6" type="ORF">HNP48_001814</name>
</gene>
<dbReference type="PANTHER" id="PTHR10272:SF0">
    <property type="entry name" value="PLATELET-ACTIVATING FACTOR ACETYLHYDROLASE"/>
    <property type="match status" value="1"/>
</dbReference>
<dbReference type="PIRSF" id="PIRSF031982">
    <property type="entry name" value="UCP031982_abhydr"/>
    <property type="match status" value="1"/>
</dbReference>
<dbReference type="SUPFAM" id="SSF53474">
    <property type="entry name" value="alpha/beta-Hydrolases"/>
    <property type="match status" value="1"/>
</dbReference>
<evidence type="ECO:0000256" key="2">
    <source>
        <dbReference type="ARBA" id="ARBA00022963"/>
    </source>
</evidence>
<organism evidence="6 7">
    <name type="scientific">Acidovorax soli</name>
    <dbReference type="NCBI Taxonomy" id="592050"/>
    <lineage>
        <taxon>Bacteria</taxon>
        <taxon>Pseudomonadati</taxon>
        <taxon>Pseudomonadota</taxon>
        <taxon>Betaproteobacteria</taxon>
        <taxon>Burkholderiales</taxon>
        <taxon>Comamonadaceae</taxon>
        <taxon>Acidovorax</taxon>
    </lineage>
</organism>